<dbReference type="Pfam" id="PF13041">
    <property type="entry name" value="PPR_2"/>
    <property type="match status" value="3"/>
</dbReference>
<feature type="repeat" description="PPR" evidence="2">
    <location>
        <begin position="550"/>
        <end position="584"/>
    </location>
</feature>
<feature type="repeat" description="PPR" evidence="2">
    <location>
        <begin position="320"/>
        <end position="354"/>
    </location>
</feature>
<dbReference type="GO" id="GO:0009451">
    <property type="term" value="P:RNA modification"/>
    <property type="evidence" value="ECO:0007669"/>
    <property type="project" value="InterPro"/>
</dbReference>
<accession>A0A1D1Z9Z9</accession>
<dbReference type="FunFam" id="1.25.40.10:FF:001093">
    <property type="entry name" value="Pentatricopeptide repeat-containing protein At2g34400"/>
    <property type="match status" value="1"/>
</dbReference>
<dbReference type="GO" id="GO:0003723">
    <property type="term" value="F:RNA binding"/>
    <property type="evidence" value="ECO:0007669"/>
    <property type="project" value="InterPro"/>
</dbReference>
<protein>
    <submittedName>
        <fullName evidence="3">Pentatricopeptide repeat-containing protein At1g74600, chloroplastic</fullName>
    </submittedName>
</protein>
<keyword evidence="1" id="KW-0677">Repeat</keyword>
<dbReference type="Gene3D" id="1.25.40.10">
    <property type="entry name" value="Tetratricopeptide repeat domain"/>
    <property type="match status" value="8"/>
</dbReference>
<dbReference type="Pfam" id="PF20431">
    <property type="entry name" value="E_motif"/>
    <property type="match status" value="1"/>
</dbReference>
<dbReference type="PANTHER" id="PTHR24015:SF878">
    <property type="entry name" value="OS09G0413300 PROTEIN"/>
    <property type="match status" value="1"/>
</dbReference>
<feature type="repeat" description="PPR" evidence="2">
    <location>
        <begin position="651"/>
        <end position="685"/>
    </location>
</feature>
<dbReference type="EMBL" id="GDJX01004210">
    <property type="protein sequence ID" value="JAT63726.1"/>
    <property type="molecule type" value="Transcribed_RNA"/>
</dbReference>
<dbReference type="AlphaFoldDB" id="A0A1D1Z9Z9"/>
<dbReference type="PANTHER" id="PTHR24015">
    <property type="entry name" value="OS07G0578800 PROTEIN-RELATED"/>
    <property type="match status" value="1"/>
</dbReference>
<feature type="repeat" description="PPR" evidence="2">
    <location>
        <begin position="452"/>
        <end position="486"/>
    </location>
</feature>
<dbReference type="NCBIfam" id="TIGR00756">
    <property type="entry name" value="PPR"/>
    <property type="match status" value="4"/>
</dbReference>
<feature type="non-terminal residue" evidence="3">
    <location>
        <position position="1"/>
    </location>
</feature>
<dbReference type="SUPFAM" id="SSF48452">
    <property type="entry name" value="TPR-like"/>
    <property type="match status" value="1"/>
</dbReference>
<reference evidence="3" key="1">
    <citation type="submission" date="2015-07" db="EMBL/GenBank/DDBJ databases">
        <title>Transcriptome Assembly of Anthurium amnicola.</title>
        <authorList>
            <person name="Suzuki J."/>
        </authorList>
    </citation>
    <scope>NUCLEOTIDE SEQUENCE</scope>
</reference>
<dbReference type="FunFam" id="1.25.40.10:FF:000344">
    <property type="entry name" value="Pentatricopeptide repeat-containing protein"/>
    <property type="match status" value="1"/>
</dbReference>
<name>A0A1D1Z9Z9_9ARAE</name>
<organism evidence="3">
    <name type="scientific">Anthurium amnicola</name>
    <dbReference type="NCBI Taxonomy" id="1678845"/>
    <lineage>
        <taxon>Eukaryota</taxon>
        <taxon>Viridiplantae</taxon>
        <taxon>Streptophyta</taxon>
        <taxon>Embryophyta</taxon>
        <taxon>Tracheophyta</taxon>
        <taxon>Spermatophyta</taxon>
        <taxon>Magnoliopsida</taxon>
        <taxon>Liliopsida</taxon>
        <taxon>Araceae</taxon>
        <taxon>Pothoideae</taxon>
        <taxon>Potheae</taxon>
        <taxon>Anthurium</taxon>
    </lineage>
</organism>
<sequence length="931" mass="102720">FSSTLACNGWGSRKTTVRELMKLRCRRPHQPLLPRYPAPCPPPPIRIPTARLHSPLPPPLPSSNPCSNDAHLPLPLTYASPHHPSFASAFATSRTLSFTQVQALHAYAAKMPVLFSNEPYHANCLAHAYRKAGSFGDALHLLGEIPRPNVISWNLKISIHNQCFHFKDSLHSFCVMRELGFEPAGVTYGSILSACTMSGDISFGGQVHGLVIKNGAVSNGYVTTGLVDLFAKTYHLDEAVSVFLENPTDNVVVWNAVIAGGVRNGENWVALDLFRQMISGFCMPNEFTLSSVLTACTGARELELGREIHGWVIKCGVPDDVVVGSALIDLYAKCGDIDDAVLQFLRMRVHNVVSWTTMISALAQEDPKRALLFFKDMIRALVDINKYTVTSVLAACGNLEMVKEAVQLHCWVLKFGFCTDPVVRATLVGMYAKTGESEMSEKAFAENGVTKDLASWAAMIAGLVQNESLEKCFQIFRRMFQDGFSPDKICCCSVLSIITCIYWGKQMHSYVIKTGLIISVPVTSALFTMYSKCGSLDDSYKLFNQMPERDEVAWTSMIAGLTEHGHVDEAFHLFREMMLNRIMPDQMTLSYAITACTNQQHLIVGKEIHGHAFRTGFENDILIADALISMYFKCKCLDTAVRIFHSMPQKDQFSWSSMVSGYAQNGYAREALLAFHEMLIAGFTIDYFSCSSVIGVCADLSRHILGKQLHAFVTKIGIFSDLPVSSALVTMYSKCGSIDDARKVFHQVDQPDLITWTAMIDGYSQNGKGEEALKIYAVMRVGGTKPDSLTFVSVLSACSHDGLVEEGFLHFNSMTEDHGIEPEAPHYACMVDLLGRSGRLQEAANFIQKMPMKPSALIWSTLLGACRVHGDVELGKLAAQKVLELEPSDSGAYISLSNISADLGDWKEALKIRNSMRQVGMKKEPGWSFVG</sequence>
<evidence type="ECO:0000256" key="1">
    <source>
        <dbReference type="ARBA" id="ARBA00022737"/>
    </source>
</evidence>
<evidence type="ECO:0000313" key="3">
    <source>
        <dbReference type="EMBL" id="JAT63726.1"/>
    </source>
</evidence>
<dbReference type="FunFam" id="1.25.40.10:FF:000073">
    <property type="entry name" value="Pentatricopeptide repeat-containing protein chloroplastic"/>
    <property type="match status" value="2"/>
</dbReference>
<dbReference type="PROSITE" id="PS51375">
    <property type="entry name" value="PPR"/>
    <property type="match status" value="6"/>
</dbReference>
<evidence type="ECO:0000256" key="2">
    <source>
        <dbReference type="PROSITE-ProRule" id="PRU00708"/>
    </source>
</evidence>
<dbReference type="InterPro" id="IPR011990">
    <property type="entry name" value="TPR-like_helical_dom_sf"/>
</dbReference>
<dbReference type="InterPro" id="IPR046848">
    <property type="entry name" value="E_motif"/>
</dbReference>
<dbReference type="InterPro" id="IPR046960">
    <property type="entry name" value="PPR_At4g14850-like_plant"/>
</dbReference>
<gene>
    <name evidence="3" type="primary">PCMP-E69_1</name>
    <name evidence="3" type="ORF">g.80214</name>
</gene>
<proteinExistence type="predicted"/>
<dbReference type="Pfam" id="PF01535">
    <property type="entry name" value="PPR"/>
    <property type="match status" value="8"/>
</dbReference>
<dbReference type="InterPro" id="IPR002885">
    <property type="entry name" value="PPR_rpt"/>
</dbReference>
<feature type="repeat" description="PPR" evidence="2">
    <location>
        <begin position="752"/>
        <end position="786"/>
    </location>
</feature>
<feature type="repeat" description="PPR" evidence="2">
    <location>
        <begin position="250"/>
        <end position="284"/>
    </location>
</feature>